<organism evidence="2">
    <name type="scientific">Drosophila grimshawi</name>
    <name type="common">Hawaiian fruit fly</name>
    <name type="synonym">Idiomyia grimshawi</name>
    <dbReference type="NCBI Taxonomy" id="7222"/>
    <lineage>
        <taxon>Eukaryota</taxon>
        <taxon>Metazoa</taxon>
        <taxon>Ecdysozoa</taxon>
        <taxon>Arthropoda</taxon>
        <taxon>Hexapoda</taxon>
        <taxon>Insecta</taxon>
        <taxon>Pterygota</taxon>
        <taxon>Neoptera</taxon>
        <taxon>Endopterygota</taxon>
        <taxon>Diptera</taxon>
        <taxon>Brachycera</taxon>
        <taxon>Muscomorpha</taxon>
        <taxon>Ephydroidea</taxon>
        <taxon>Drosophilidae</taxon>
        <taxon>Drosophila</taxon>
        <taxon>Hawaiian Drosophila</taxon>
    </lineage>
</organism>
<keyword evidence="2" id="KW-1185">Reference proteome</keyword>
<accession>B4JUK0</accession>
<dbReference type="KEGG" id="dgr:6568021"/>
<name>B4JUK0_DROGR</name>
<protein>
    <submittedName>
        <fullName evidence="1">GH17307</fullName>
    </submittedName>
</protein>
<dbReference type="OMA" id="CPDIDPC"/>
<dbReference type="PhylomeDB" id="B4JUK0"/>
<evidence type="ECO:0000313" key="1">
    <source>
        <dbReference type="EMBL" id="EDV91170.1"/>
    </source>
</evidence>
<dbReference type="Pfam" id="PF15960">
    <property type="entry name" value="DUF4763"/>
    <property type="match status" value="1"/>
</dbReference>
<dbReference type="OrthoDB" id="7989117at2759"/>
<evidence type="ECO:0000313" key="2">
    <source>
        <dbReference type="Proteomes" id="UP000001070"/>
    </source>
</evidence>
<dbReference type="EMBL" id="CH916374">
    <property type="protein sequence ID" value="EDV91170.1"/>
    <property type="molecule type" value="Genomic_DNA"/>
</dbReference>
<dbReference type="InterPro" id="IPR031883">
    <property type="entry name" value="DUF4763"/>
</dbReference>
<dbReference type="SMR" id="B4JUK0"/>
<dbReference type="Proteomes" id="UP000001070">
    <property type="component" value="Unassembled WGS sequence"/>
</dbReference>
<reference evidence="1 2" key="1">
    <citation type="journal article" date="2007" name="Nature">
        <title>Evolution of genes and genomes on the Drosophila phylogeny.</title>
        <authorList>
            <consortium name="Drosophila 12 Genomes Consortium"/>
            <person name="Clark A.G."/>
            <person name="Eisen M.B."/>
            <person name="Smith D.R."/>
            <person name="Bergman C.M."/>
            <person name="Oliver B."/>
            <person name="Markow T.A."/>
            <person name="Kaufman T.C."/>
            <person name="Kellis M."/>
            <person name="Gelbart W."/>
            <person name="Iyer V.N."/>
            <person name="Pollard D.A."/>
            <person name="Sackton T.B."/>
            <person name="Larracuente A.M."/>
            <person name="Singh N.D."/>
            <person name="Abad J.P."/>
            <person name="Abt D.N."/>
            <person name="Adryan B."/>
            <person name="Aguade M."/>
            <person name="Akashi H."/>
            <person name="Anderson W.W."/>
            <person name="Aquadro C.F."/>
            <person name="Ardell D.H."/>
            <person name="Arguello R."/>
            <person name="Artieri C.G."/>
            <person name="Barbash D.A."/>
            <person name="Barker D."/>
            <person name="Barsanti P."/>
            <person name="Batterham P."/>
            <person name="Batzoglou S."/>
            <person name="Begun D."/>
            <person name="Bhutkar A."/>
            <person name="Blanco E."/>
            <person name="Bosak S.A."/>
            <person name="Bradley R.K."/>
            <person name="Brand A.D."/>
            <person name="Brent M.R."/>
            <person name="Brooks A.N."/>
            <person name="Brown R.H."/>
            <person name="Butlin R.K."/>
            <person name="Caggese C."/>
            <person name="Calvi B.R."/>
            <person name="Bernardo de Carvalho A."/>
            <person name="Caspi A."/>
            <person name="Castrezana S."/>
            <person name="Celniker S.E."/>
            <person name="Chang J.L."/>
            <person name="Chapple C."/>
            <person name="Chatterji S."/>
            <person name="Chinwalla A."/>
            <person name="Civetta A."/>
            <person name="Clifton S.W."/>
            <person name="Comeron J.M."/>
            <person name="Costello J.C."/>
            <person name="Coyne J.A."/>
            <person name="Daub J."/>
            <person name="David R.G."/>
            <person name="Delcher A.L."/>
            <person name="Delehaunty K."/>
            <person name="Do C.B."/>
            <person name="Ebling H."/>
            <person name="Edwards K."/>
            <person name="Eickbush T."/>
            <person name="Evans J.D."/>
            <person name="Filipski A."/>
            <person name="Findeiss S."/>
            <person name="Freyhult E."/>
            <person name="Fulton L."/>
            <person name="Fulton R."/>
            <person name="Garcia A.C."/>
            <person name="Gardiner A."/>
            <person name="Garfield D.A."/>
            <person name="Garvin B.E."/>
            <person name="Gibson G."/>
            <person name="Gilbert D."/>
            <person name="Gnerre S."/>
            <person name="Godfrey J."/>
            <person name="Good R."/>
            <person name="Gotea V."/>
            <person name="Gravely B."/>
            <person name="Greenberg A.J."/>
            <person name="Griffiths-Jones S."/>
            <person name="Gross S."/>
            <person name="Guigo R."/>
            <person name="Gustafson E.A."/>
            <person name="Haerty W."/>
            <person name="Hahn M.W."/>
            <person name="Halligan D.L."/>
            <person name="Halpern A.L."/>
            <person name="Halter G.M."/>
            <person name="Han M.V."/>
            <person name="Heger A."/>
            <person name="Hillier L."/>
            <person name="Hinrichs A.S."/>
            <person name="Holmes I."/>
            <person name="Hoskins R.A."/>
            <person name="Hubisz M.J."/>
            <person name="Hultmark D."/>
            <person name="Huntley M.A."/>
            <person name="Jaffe D.B."/>
            <person name="Jagadeeshan S."/>
            <person name="Jeck W.R."/>
            <person name="Johnson J."/>
            <person name="Jones C.D."/>
            <person name="Jordan W.C."/>
            <person name="Karpen G.H."/>
            <person name="Kataoka E."/>
            <person name="Keightley P.D."/>
            <person name="Kheradpour P."/>
            <person name="Kirkness E.F."/>
            <person name="Koerich L.B."/>
            <person name="Kristiansen K."/>
            <person name="Kudrna D."/>
            <person name="Kulathinal R.J."/>
            <person name="Kumar S."/>
            <person name="Kwok R."/>
            <person name="Lander E."/>
            <person name="Langley C.H."/>
            <person name="Lapoint R."/>
            <person name="Lazzaro B.P."/>
            <person name="Lee S.J."/>
            <person name="Levesque L."/>
            <person name="Li R."/>
            <person name="Lin C.F."/>
            <person name="Lin M.F."/>
            <person name="Lindblad-Toh K."/>
            <person name="Llopart A."/>
            <person name="Long M."/>
            <person name="Low L."/>
            <person name="Lozovsky E."/>
            <person name="Lu J."/>
            <person name="Luo M."/>
            <person name="Machado C.A."/>
            <person name="Makalowski W."/>
            <person name="Marzo M."/>
            <person name="Matsuda M."/>
            <person name="Matzkin L."/>
            <person name="McAllister B."/>
            <person name="McBride C.S."/>
            <person name="McKernan B."/>
            <person name="McKernan K."/>
            <person name="Mendez-Lago M."/>
            <person name="Minx P."/>
            <person name="Mollenhauer M.U."/>
            <person name="Montooth K."/>
            <person name="Mount S.M."/>
            <person name="Mu X."/>
            <person name="Myers E."/>
            <person name="Negre B."/>
            <person name="Newfeld S."/>
            <person name="Nielsen R."/>
            <person name="Noor M.A."/>
            <person name="O'Grady P."/>
            <person name="Pachter L."/>
            <person name="Papaceit M."/>
            <person name="Parisi M.J."/>
            <person name="Parisi M."/>
            <person name="Parts L."/>
            <person name="Pedersen J.S."/>
            <person name="Pesole G."/>
            <person name="Phillippy A.M."/>
            <person name="Ponting C.P."/>
            <person name="Pop M."/>
            <person name="Porcelli D."/>
            <person name="Powell J.R."/>
            <person name="Prohaska S."/>
            <person name="Pruitt K."/>
            <person name="Puig M."/>
            <person name="Quesneville H."/>
            <person name="Ram K.R."/>
            <person name="Rand D."/>
            <person name="Rasmussen M.D."/>
            <person name="Reed L.K."/>
            <person name="Reenan R."/>
            <person name="Reily A."/>
            <person name="Remington K.A."/>
            <person name="Rieger T.T."/>
            <person name="Ritchie M.G."/>
            <person name="Robin C."/>
            <person name="Rogers Y.H."/>
            <person name="Rohde C."/>
            <person name="Rozas J."/>
            <person name="Rubenfield M.J."/>
            <person name="Ruiz A."/>
            <person name="Russo S."/>
            <person name="Salzberg S.L."/>
            <person name="Sanchez-Gracia A."/>
            <person name="Saranga D.J."/>
            <person name="Sato H."/>
            <person name="Schaeffer S.W."/>
            <person name="Schatz M.C."/>
            <person name="Schlenke T."/>
            <person name="Schwartz R."/>
            <person name="Segarra C."/>
            <person name="Singh R.S."/>
            <person name="Sirot L."/>
            <person name="Sirota M."/>
            <person name="Sisneros N.B."/>
            <person name="Smith C.D."/>
            <person name="Smith T.F."/>
            <person name="Spieth J."/>
            <person name="Stage D.E."/>
            <person name="Stark A."/>
            <person name="Stephan W."/>
            <person name="Strausberg R.L."/>
            <person name="Strempel S."/>
            <person name="Sturgill D."/>
            <person name="Sutton G."/>
            <person name="Sutton G.G."/>
            <person name="Tao W."/>
            <person name="Teichmann S."/>
            <person name="Tobari Y.N."/>
            <person name="Tomimura Y."/>
            <person name="Tsolas J.M."/>
            <person name="Valente V.L."/>
            <person name="Venter E."/>
            <person name="Venter J.C."/>
            <person name="Vicario S."/>
            <person name="Vieira F.G."/>
            <person name="Vilella A.J."/>
            <person name="Villasante A."/>
            <person name="Walenz B."/>
            <person name="Wang J."/>
            <person name="Wasserman M."/>
            <person name="Watts T."/>
            <person name="Wilson D."/>
            <person name="Wilson R.K."/>
            <person name="Wing R.A."/>
            <person name="Wolfner M.F."/>
            <person name="Wong A."/>
            <person name="Wong G.K."/>
            <person name="Wu C.I."/>
            <person name="Wu G."/>
            <person name="Yamamoto D."/>
            <person name="Yang H.P."/>
            <person name="Yang S.P."/>
            <person name="Yorke J.A."/>
            <person name="Yoshida K."/>
            <person name="Zdobnov E."/>
            <person name="Zhang P."/>
            <person name="Zhang Y."/>
            <person name="Zimin A.V."/>
            <person name="Baldwin J."/>
            <person name="Abdouelleil A."/>
            <person name="Abdulkadir J."/>
            <person name="Abebe A."/>
            <person name="Abera B."/>
            <person name="Abreu J."/>
            <person name="Acer S.C."/>
            <person name="Aftuck L."/>
            <person name="Alexander A."/>
            <person name="An P."/>
            <person name="Anderson E."/>
            <person name="Anderson S."/>
            <person name="Arachi H."/>
            <person name="Azer M."/>
            <person name="Bachantsang P."/>
            <person name="Barry A."/>
            <person name="Bayul T."/>
            <person name="Berlin A."/>
            <person name="Bessette D."/>
            <person name="Bloom T."/>
            <person name="Blye J."/>
            <person name="Boguslavskiy L."/>
            <person name="Bonnet C."/>
            <person name="Boukhgalter B."/>
            <person name="Bourzgui I."/>
            <person name="Brown A."/>
            <person name="Cahill P."/>
            <person name="Channer S."/>
            <person name="Cheshatsang Y."/>
            <person name="Chuda L."/>
            <person name="Citroen M."/>
            <person name="Collymore A."/>
            <person name="Cooke P."/>
            <person name="Costello M."/>
            <person name="D'Aco K."/>
            <person name="Daza R."/>
            <person name="De Haan G."/>
            <person name="DeGray S."/>
            <person name="DeMaso C."/>
            <person name="Dhargay N."/>
            <person name="Dooley K."/>
            <person name="Dooley E."/>
            <person name="Doricent M."/>
            <person name="Dorje P."/>
            <person name="Dorjee K."/>
            <person name="Dupes A."/>
            <person name="Elong R."/>
            <person name="Falk J."/>
            <person name="Farina A."/>
            <person name="Faro S."/>
            <person name="Ferguson D."/>
            <person name="Fisher S."/>
            <person name="Foley C.D."/>
            <person name="Franke A."/>
            <person name="Friedrich D."/>
            <person name="Gadbois L."/>
            <person name="Gearin G."/>
            <person name="Gearin C.R."/>
            <person name="Giannoukos G."/>
            <person name="Goode T."/>
            <person name="Graham J."/>
            <person name="Grandbois E."/>
            <person name="Grewal S."/>
            <person name="Gyaltsen K."/>
            <person name="Hafez N."/>
            <person name="Hagos B."/>
            <person name="Hall J."/>
            <person name="Henson C."/>
            <person name="Hollinger A."/>
            <person name="Honan T."/>
            <person name="Huard M.D."/>
            <person name="Hughes L."/>
            <person name="Hurhula B."/>
            <person name="Husby M.E."/>
            <person name="Kamat A."/>
            <person name="Kanga B."/>
            <person name="Kashin S."/>
            <person name="Khazanovich D."/>
            <person name="Kisner P."/>
            <person name="Lance K."/>
            <person name="Lara M."/>
            <person name="Lee W."/>
            <person name="Lennon N."/>
            <person name="Letendre F."/>
            <person name="LeVine R."/>
            <person name="Lipovsky A."/>
            <person name="Liu X."/>
            <person name="Liu J."/>
            <person name="Liu S."/>
            <person name="Lokyitsang T."/>
            <person name="Lokyitsang Y."/>
            <person name="Lubonja R."/>
            <person name="Lui A."/>
            <person name="MacDonald P."/>
            <person name="Magnisalis V."/>
            <person name="Maru K."/>
            <person name="Matthews C."/>
            <person name="McCusker W."/>
            <person name="McDonough S."/>
            <person name="Mehta T."/>
            <person name="Meldrim J."/>
            <person name="Meneus L."/>
            <person name="Mihai O."/>
            <person name="Mihalev A."/>
            <person name="Mihova T."/>
            <person name="Mittelman R."/>
            <person name="Mlenga V."/>
            <person name="Montmayeur A."/>
            <person name="Mulrain L."/>
            <person name="Navidi A."/>
            <person name="Naylor J."/>
            <person name="Negash T."/>
            <person name="Nguyen T."/>
            <person name="Nguyen N."/>
            <person name="Nicol R."/>
            <person name="Norbu C."/>
            <person name="Norbu N."/>
            <person name="Novod N."/>
            <person name="O'Neill B."/>
            <person name="Osman S."/>
            <person name="Markiewicz E."/>
            <person name="Oyono O.L."/>
            <person name="Patti C."/>
            <person name="Phunkhang P."/>
            <person name="Pierre F."/>
            <person name="Priest M."/>
            <person name="Raghuraman S."/>
            <person name="Rege F."/>
            <person name="Reyes R."/>
            <person name="Rise C."/>
            <person name="Rogov P."/>
            <person name="Ross K."/>
            <person name="Ryan E."/>
            <person name="Settipalli S."/>
            <person name="Shea T."/>
            <person name="Sherpa N."/>
            <person name="Shi L."/>
            <person name="Shih D."/>
            <person name="Sparrow T."/>
            <person name="Spaulding J."/>
            <person name="Stalker J."/>
            <person name="Stange-Thomann N."/>
            <person name="Stavropoulos S."/>
            <person name="Stone C."/>
            <person name="Strader C."/>
            <person name="Tesfaye S."/>
            <person name="Thomson T."/>
            <person name="Thoulutsang Y."/>
            <person name="Thoulutsang D."/>
            <person name="Topham K."/>
            <person name="Topping I."/>
            <person name="Tsamla T."/>
            <person name="Vassiliev H."/>
            <person name="Vo A."/>
            <person name="Wangchuk T."/>
            <person name="Wangdi T."/>
            <person name="Weiand M."/>
            <person name="Wilkinson J."/>
            <person name="Wilson A."/>
            <person name="Yadav S."/>
            <person name="Young G."/>
            <person name="Yu Q."/>
            <person name="Zembek L."/>
            <person name="Zhong D."/>
            <person name="Zimmer A."/>
            <person name="Zwirko Z."/>
            <person name="Jaffe D.B."/>
            <person name="Alvarez P."/>
            <person name="Brockman W."/>
            <person name="Butler J."/>
            <person name="Chin C."/>
            <person name="Gnerre S."/>
            <person name="Grabherr M."/>
            <person name="Kleber M."/>
            <person name="Mauceli E."/>
            <person name="MacCallum I."/>
        </authorList>
    </citation>
    <scope>NUCLEOTIDE SEQUENCE [LARGE SCALE GENOMIC DNA]</scope>
    <source>
        <strain evidence="2">Tucson 15287-2541.00</strain>
    </source>
</reference>
<dbReference type="InParanoid" id="B4JUK0"/>
<dbReference type="HOGENOM" id="CLU_068974_0_0_1"/>
<dbReference type="AlphaFoldDB" id="B4JUK0"/>
<gene>
    <name evidence="1" type="primary">Dgri\GH17307</name>
    <name evidence="1" type="ORF">Dgri_GH17307</name>
</gene>
<dbReference type="eggNOG" id="ENOG502TBSV">
    <property type="taxonomic scope" value="Eukaryota"/>
</dbReference>
<proteinExistence type="predicted"/>
<sequence>MASSSTHEVCRAAGLPLCEPESSTSVDEVHPFRKILSPQPAKTLLCDCVFGDDGDDDEGGESELSLEQPLTEGDDLQLEDIQDELDKKKAFVDLIGKRLSLQVPDCPIGDVCVDKQLELNNFDTHPEILELQRNNHKLSLQIRALQHSCTATDASLKHLRMLLDRELEAAVVLQRRLDRLDSVRRTMEHEQALCRQRYRHLQEDKYEWQDCHAYIKRSREEASLELVKFVPRLEYIQPKHDAVQLLNQTKRLGKELHEFLVENMARLSLRLGLRASTGHHAELGNNPRLGTFISEFLQRNERLFTEATP</sequence>